<dbReference type="SUPFAM" id="SSF158499">
    <property type="entry name" value="DnaD domain-like"/>
    <property type="match status" value="1"/>
</dbReference>
<dbReference type="Proteomes" id="UP001174909">
    <property type="component" value="Unassembled WGS sequence"/>
</dbReference>
<dbReference type="InterPro" id="IPR003593">
    <property type="entry name" value="AAA+_ATPase"/>
</dbReference>
<dbReference type="EMBL" id="CASHTH010001687">
    <property type="protein sequence ID" value="CAI8018199.1"/>
    <property type="molecule type" value="Genomic_DNA"/>
</dbReference>
<dbReference type="Gene3D" id="1.10.10.630">
    <property type="entry name" value="DnaD domain-like"/>
    <property type="match status" value="1"/>
</dbReference>
<evidence type="ECO:0000259" key="1">
    <source>
        <dbReference type="SMART" id="SM00382"/>
    </source>
</evidence>
<dbReference type="SMART" id="SM00382">
    <property type="entry name" value="AAA"/>
    <property type="match status" value="2"/>
</dbReference>
<comment type="caution">
    <text evidence="2">The sequence shown here is derived from an EMBL/GenBank/DDBJ whole genome shotgun (WGS) entry which is preliminary data.</text>
</comment>
<evidence type="ECO:0000313" key="3">
    <source>
        <dbReference type="Proteomes" id="UP001174909"/>
    </source>
</evidence>
<dbReference type="GO" id="GO:0006260">
    <property type="term" value="P:DNA replication"/>
    <property type="evidence" value="ECO:0007669"/>
    <property type="project" value="TreeGrafter"/>
</dbReference>
<sequence>MDDVAGKARIHQQPLPANARRIPIPAAAVGQWLADIDDIAELKVTLRALALLADEPRRRSVPPSIGLDDLLDDRFLAPVSPRIADGSVRMGLAAAVLRGTLAAVRDTGTIRVLLNDEDCRRYLQTAGVTVLNAADLAEQAGGEAPQAPPMQPQTREARANIFALYEEHIGTYGHTVAEQLRAAEEEYPAAWIADAIAVAAERNTRSWNYIQAVLQKSAMSMESLGTILRRIAARDTWKAIGDDMADYPGNPESRNTTNDCQACGGAGWVTRRVRVASPDFGKVFPCECQAQDVDRGQRVEALERYSNLGSLRQATFDNANPDGLSQEPAAQQSFRDARTATVAYAENPEGWLTLAGPSGSGKTYLAAAVANRRIETGSPALFTTAADLLDYLRGGFDDDADQPFVDLFDQVRNAPLLILDDLPTRPATPWTQERLFQLLASRHAARLPTVVTLRGDPNRLDDFLRTRVESPDGFGRLYRLGRVGGSTARSIGAIPSNMRARMTFAGFDPSGNGRLTDYQQRSLRAAKSYLQRWANSPNGWLSLHGPYGVGKTHLAVAAAGERENRGDEVFFATVADLLDYLRATFAPDSAVNHDDLLDRIRNADVLVLDDMGAERSTPFAEDKLFQIVGYRYEERLPTIITTFADWNDAQEYYFANGLTDGLPIVPPTPERVQAMLDYAGVDADHHL</sequence>
<dbReference type="InterPro" id="IPR034829">
    <property type="entry name" value="DnaD-like_sf"/>
</dbReference>
<protein>
    <submittedName>
        <fullName evidence="2">DNA replication protein DnaC</fullName>
    </submittedName>
</protein>
<feature type="domain" description="AAA+ ATPase" evidence="1">
    <location>
        <begin position="348"/>
        <end position="474"/>
    </location>
</feature>
<name>A0AA35RVW5_GEOBA</name>
<dbReference type="Pfam" id="PF01695">
    <property type="entry name" value="IstB_IS21"/>
    <property type="match status" value="2"/>
</dbReference>
<accession>A0AA35RVW5</accession>
<proteinExistence type="predicted"/>
<reference evidence="2" key="1">
    <citation type="submission" date="2023-03" db="EMBL/GenBank/DDBJ databases">
        <authorList>
            <person name="Steffen K."/>
            <person name="Cardenas P."/>
        </authorList>
    </citation>
    <scope>NUCLEOTIDE SEQUENCE</scope>
</reference>
<dbReference type="InterPro" id="IPR002611">
    <property type="entry name" value="IstB_ATP-bd"/>
</dbReference>
<dbReference type="GO" id="GO:0005524">
    <property type="term" value="F:ATP binding"/>
    <property type="evidence" value="ECO:0007669"/>
    <property type="project" value="InterPro"/>
</dbReference>
<dbReference type="AlphaFoldDB" id="A0AA35RVW5"/>
<feature type="domain" description="AAA+ ATPase" evidence="1">
    <location>
        <begin position="537"/>
        <end position="679"/>
    </location>
</feature>
<dbReference type="CDD" id="cd00009">
    <property type="entry name" value="AAA"/>
    <property type="match status" value="2"/>
</dbReference>
<gene>
    <name evidence="2" type="ORF">GBAR_LOCUS11010</name>
</gene>
<dbReference type="SUPFAM" id="SSF52540">
    <property type="entry name" value="P-loop containing nucleoside triphosphate hydrolases"/>
    <property type="match status" value="2"/>
</dbReference>
<dbReference type="PANTHER" id="PTHR30050">
    <property type="entry name" value="CHROMOSOMAL REPLICATION INITIATOR PROTEIN DNAA"/>
    <property type="match status" value="1"/>
</dbReference>
<keyword evidence="3" id="KW-1185">Reference proteome</keyword>
<evidence type="ECO:0000313" key="2">
    <source>
        <dbReference type="EMBL" id="CAI8018199.1"/>
    </source>
</evidence>
<feature type="non-terminal residue" evidence="2">
    <location>
        <position position="1"/>
    </location>
</feature>
<dbReference type="PANTHER" id="PTHR30050:SF4">
    <property type="entry name" value="ATP-BINDING PROTEIN RV3427C IN INSERTION SEQUENCE-RELATED"/>
    <property type="match status" value="1"/>
</dbReference>
<dbReference type="Gene3D" id="3.40.50.300">
    <property type="entry name" value="P-loop containing nucleotide triphosphate hydrolases"/>
    <property type="match status" value="2"/>
</dbReference>
<dbReference type="InterPro" id="IPR027417">
    <property type="entry name" value="P-loop_NTPase"/>
</dbReference>
<organism evidence="2 3">
    <name type="scientific">Geodia barretti</name>
    <name type="common">Barrett's horny sponge</name>
    <dbReference type="NCBI Taxonomy" id="519541"/>
    <lineage>
        <taxon>Eukaryota</taxon>
        <taxon>Metazoa</taxon>
        <taxon>Porifera</taxon>
        <taxon>Demospongiae</taxon>
        <taxon>Heteroscleromorpha</taxon>
        <taxon>Tetractinellida</taxon>
        <taxon>Astrophorina</taxon>
        <taxon>Geodiidae</taxon>
        <taxon>Geodia</taxon>
    </lineage>
</organism>